<proteinExistence type="inferred from homology"/>
<dbReference type="Gene3D" id="3.90.660.10">
    <property type="match status" value="1"/>
</dbReference>
<reference evidence="8 9" key="1">
    <citation type="submission" date="2019-03" db="EMBL/GenBank/DDBJ databases">
        <title>Genomic Encyclopedia of Type Strains, Phase III (KMG-III): the genomes of soil and plant-associated and newly described type strains.</title>
        <authorList>
            <person name="Whitman W."/>
        </authorList>
    </citation>
    <scope>NUCLEOTIDE SEQUENCE [LARGE SCALE GENOMIC DNA]</scope>
    <source>
        <strain evidence="8 9">LMG 29544</strain>
    </source>
</reference>
<dbReference type="InterPro" id="IPR050281">
    <property type="entry name" value="Flavin_monoamine_oxidase"/>
</dbReference>
<keyword evidence="9" id="KW-1185">Reference proteome</keyword>
<dbReference type="EMBL" id="SORE01000034">
    <property type="protein sequence ID" value="TDY37848.1"/>
    <property type="molecule type" value="Genomic_DNA"/>
</dbReference>
<comment type="pathway">
    <text evidence="1">Plant hormone metabolism; auxin biosynthesis.</text>
</comment>
<dbReference type="InterPro" id="IPR002937">
    <property type="entry name" value="Amino_oxidase"/>
</dbReference>
<evidence type="ECO:0000256" key="1">
    <source>
        <dbReference type="ARBA" id="ARBA00004814"/>
    </source>
</evidence>
<gene>
    <name evidence="8" type="ORF">BX592_13444</name>
</gene>
<evidence type="ECO:0000313" key="8">
    <source>
        <dbReference type="EMBL" id="TDY37848.1"/>
    </source>
</evidence>
<dbReference type="InterPro" id="IPR036188">
    <property type="entry name" value="FAD/NAD-bd_sf"/>
</dbReference>
<dbReference type="Proteomes" id="UP000295509">
    <property type="component" value="Unassembled WGS sequence"/>
</dbReference>
<comment type="caution">
    <text evidence="8">The sequence shown here is derived from an EMBL/GenBank/DDBJ whole genome shotgun (WGS) entry which is preliminary data.</text>
</comment>
<dbReference type="AlphaFoldDB" id="A0A4R8L6Z5"/>
<dbReference type="PANTHER" id="PTHR10742:SF410">
    <property type="entry name" value="LYSINE-SPECIFIC HISTONE DEMETHYLASE 2"/>
    <property type="match status" value="1"/>
</dbReference>
<keyword evidence="5" id="KW-0073">Auxin biosynthesis</keyword>
<sequence length="616" mass="68173">MKVRMNCIPSGTWRVGYPSPADFNFDFSRLLRDTRHAGIAKNARPDLRVAIVGAGIAGLTAAHELFRCGVTNLDIYEASERIGGRLRSEPVEGQHTVFELGAMRIPMFTQPTGPAAVFAQYTQRFGVTSQPFPTADTADVSFGVYSERATAFNLKAGGGILPVAPEVESVRQKWELFASRVVTAVRASFGTPQWPAFWHAFEQRYWRDSFRNVMLTPARAQDDRGATGKLGGAGMSEDELCVLERAGIGEGPWAAYLDFSAMLVFRMLFFGFFDDLQLIQGRFDADGDHAGGPHAGDTSLTDSLGNSLAAPRYLGVQSVAEAMLYFPVESEHIGPISVYDASRDDRYRVRLYTRSAVQSIMRVEDEVRIECSSHQRYYDAVLLTAPMAGNRCGIRMIGFTDGELPPDVVGGDRMSEWLASSKVYVALKARYWEKSNIPQLIAADNFLEATYGYAVRTPRISDPGVLLLSYTWDKLSESLLSEANDTALVSRCIAMLDQMLRQSGIGGKMSDYVDEGQSAVIHWFRQPTIRGAGRMYRAGFAQPNHALLRYNEAHSAMSKLYLAGEAYAIDGGWVESAMRMSLDAVLHLLRNHDAAFSAPFTFDSAYPQRSTERFTL</sequence>
<dbReference type="SUPFAM" id="SSF54373">
    <property type="entry name" value="FAD-linked reductases, C-terminal domain"/>
    <property type="match status" value="1"/>
</dbReference>
<dbReference type="OrthoDB" id="3972913at2"/>
<dbReference type="EC" id="1.13.12.3" evidence="3"/>
<evidence type="ECO:0000256" key="6">
    <source>
        <dbReference type="ARBA" id="ARBA00047321"/>
    </source>
</evidence>
<feature type="domain" description="Amine oxidase" evidence="7">
    <location>
        <begin position="56"/>
        <end position="579"/>
    </location>
</feature>
<dbReference type="PRINTS" id="PR00419">
    <property type="entry name" value="ADXRDTASE"/>
</dbReference>
<dbReference type="Gene3D" id="3.50.50.60">
    <property type="entry name" value="FAD/NAD(P)-binding domain"/>
    <property type="match status" value="1"/>
</dbReference>
<accession>A0A4R8L6Z5</accession>
<dbReference type="SUPFAM" id="SSF51905">
    <property type="entry name" value="FAD/NAD(P)-binding domain"/>
    <property type="match status" value="1"/>
</dbReference>
<evidence type="ECO:0000256" key="4">
    <source>
        <dbReference type="ARBA" id="ARBA00017871"/>
    </source>
</evidence>
<organism evidence="8 9">
    <name type="scientific">Paraburkholderia rhizosphaerae</name>
    <dbReference type="NCBI Taxonomy" id="480658"/>
    <lineage>
        <taxon>Bacteria</taxon>
        <taxon>Pseudomonadati</taxon>
        <taxon>Pseudomonadota</taxon>
        <taxon>Betaproteobacteria</taxon>
        <taxon>Burkholderiales</taxon>
        <taxon>Burkholderiaceae</taxon>
        <taxon>Paraburkholderia</taxon>
    </lineage>
</organism>
<evidence type="ECO:0000256" key="3">
    <source>
        <dbReference type="ARBA" id="ARBA00012535"/>
    </source>
</evidence>
<comment type="similarity">
    <text evidence="2">Belongs to the tryptophan 2-monooxygenase family.</text>
</comment>
<keyword evidence="8" id="KW-0560">Oxidoreductase</keyword>
<evidence type="ECO:0000256" key="2">
    <source>
        <dbReference type="ARBA" id="ARBA00005833"/>
    </source>
</evidence>
<evidence type="ECO:0000259" key="7">
    <source>
        <dbReference type="Pfam" id="PF01593"/>
    </source>
</evidence>
<dbReference type="PANTHER" id="PTHR10742">
    <property type="entry name" value="FLAVIN MONOAMINE OXIDASE"/>
    <property type="match status" value="1"/>
</dbReference>
<keyword evidence="8" id="KW-0503">Monooxygenase</keyword>
<protein>
    <recommendedName>
        <fullName evidence="4">Tryptophan 2-monooxygenase</fullName>
        <ecNumber evidence="3">1.13.12.3</ecNumber>
    </recommendedName>
</protein>
<evidence type="ECO:0000313" key="9">
    <source>
        <dbReference type="Proteomes" id="UP000295509"/>
    </source>
</evidence>
<dbReference type="Gene3D" id="1.10.405.40">
    <property type="match status" value="1"/>
</dbReference>
<dbReference type="Pfam" id="PF01593">
    <property type="entry name" value="Amino_oxidase"/>
    <property type="match status" value="1"/>
</dbReference>
<name>A0A4R8L6Z5_9BURK</name>
<dbReference type="GO" id="GO:0050361">
    <property type="term" value="F:tryptophan 2-monooxygenase activity"/>
    <property type="evidence" value="ECO:0007669"/>
    <property type="project" value="UniProtKB-EC"/>
</dbReference>
<dbReference type="GO" id="GO:0009851">
    <property type="term" value="P:auxin biosynthetic process"/>
    <property type="evidence" value="ECO:0007669"/>
    <property type="project" value="UniProtKB-KW"/>
</dbReference>
<comment type="catalytic activity">
    <reaction evidence="6">
        <text>L-tryptophan + O2 = indole-3-acetamide + CO2 + H2O</text>
        <dbReference type="Rhea" id="RHEA:16165"/>
        <dbReference type="ChEBI" id="CHEBI:15377"/>
        <dbReference type="ChEBI" id="CHEBI:15379"/>
        <dbReference type="ChEBI" id="CHEBI:16031"/>
        <dbReference type="ChEBI" id="CHEBI:16526"/>
        <dbReference type="ChEBI" id="CHEBI:57912"/>
        <dbReference type="EC" id="1.13.12.3"/>
    </reaction>
</comment>
<evidence type="ECO:0000256" key="5">
    <source>
        <dbReference type="ARBA" id="ARBA00023070"/>
    </source>
</evidence>